<gene>
    <name evidence="1" type="ORF">A8139_14775</name>
</gene>
<dbReference type="AlphaFoldDB" id="A0A2Z4PU21"/>
<reference evidence="1 2" key="1">
    <citation type="submission" date="2016-06" db="EMBL/GenBank/DDBJ databases">
        <title>The sequenced genome of the ice-adhering bacterium Marinomonas primoryensis, from Antarctica.</title>
        <authorList>
            <person name="Graham L."/>
            <person name="Vance T.D.R."/>
            <person name="Davies P.L."/>
        </authorList>
    </citation>
    <scope>NUCLEOTIDE SEQUENCE [LARGE SCALE GENOMIC DNA]</scope>
    <source>
        <strain evidence="1 2">AceL</strain>
    </source>
</reference>
<dbReference type="Proteomes" id="UP000249898">
    <property type="component" value="Chromosome"/>
</dbReference>
<protein>
    <submittedName>
        <fullName evidence="1">Uncharacterized protein</fullName>
    </submittedName>
</protein>
<evidence type="ECO:0000313" key="1">
    <source>
        <dbReference type="EMBL" id="AWY01101.1"/>
    </source>
</evidence>
<sequence>MVEARRLKKRLSHERDLFACSLGPAMSIFGVGMQMYDDYQQSEHVKKILKIKRDIRKSFKDYSDAVHESIDVQIEKLLNTSFDLAITNIDEALQEKRSQAEDKSDSANAFRVQLEGVVKLREEIQSLY</sequence>
<proteinExistence type="predicted"/>
<accession>A0A2Z4PU21</accession>
<organism evidence="1 2">
    <name type="scientific">Marinomonas primoryensis</name>
    <dbReference type="NCBI Taxonomy" id="178399"/>
    <lineage>
        <taxon>Bacteria</taxon>
        <taxon>Pseudomonadati</taxon>
        <taxon>Pseudomonadota</taxon>
        <taxon>Gammaproteobacteria</taxon>
        <taxon>Oceanospirillales</taxon>
        <taxon>Oceanospirillaceae</taxon>
        <taxon>Marinomonas</taxon>
    </lineage>
</organism>
<evidence type="ECO:0000313" key="2">
    <source>
        <dbReference type="Proteomes" id="UP000249898"/>
    </source>
</evidence>
<name>A0A2Z4PU21_9GAMM</name>
<dbReference type="EMBL" id="CP016181">
    <property type="protein sequence ID" value="AWY01101.1"/>
    <property type="molecule type" value="Genomic_DNA"/>
</dbReference>